<feature type="region of interest" description="Disordered" evidence="4">
    <location>
        <begin position="19"/>
        <end position="46"/>
    </location>
</feature>
<dbReference type="AlphaFoldDB" id="A0A401WET4"/>
<comment type="caution">
    <text evidence="6">The sequence shown here is derived from an EMBL/GenBank/DDBJ whole genome shotgun (WGS) entry which is preliminary data.</text>
</comment>
<dbReference type="InterPro" id="IPR036736">
    <property type="entry name" value="ACP-like_sf"/>
</dbReference>
<dbReference type="Gene3D" id="3.30.559.30">
    <property type="entry name" value="Nonribosomal peptide synthetase, condensation domain"/>
    <property type="match status" value="1"/>
</dbReference>
<dbReference type="GO" id="GO:0017000">
    <property type="term" value="P:antibiotic biosynthetic process"/>
    <property type="evidence" value="ECO:0007669"/>
    <property type="project" value="UniProtKB-ARBA"/>
</dbReference>
<organism evidence="6 7">
    <name type="scientific">Streptomyces paromomycinus</name>
    <name type="common">Streptomyces rimosus subsp. paromomycinus</name>
    <dbReference type="NCBI Taxonomy" id="92743"/>
    <lineage>
        <taxon>Bacteria</taxon>
        <taxon>Bacillati</taxon>
        <taxon>Actinomycetota</taxon>
        <taxon>Actinomycetes</taxon>
        <taxon>Kitasatosporales</taxon>
        <taxon>Streptomycetaceae</taxon>
        <taxon>Streptomyces</taxon>
    </lineage>
</organism>
<dbReference type="SMART" id="SM00823">
    <property type="entry name" value="PKS_PP"/>
    <property type="match status" value="1"/>
</dbReference>
<dbReference type="Proteomes" id="UP000286746">
    <property type="component" value="Unassembled WGS sequence"/>
</dbReference>
<dbReference type="RefSeq" id="WP_125057834.1">
    <property type="nucleotide sequence ID" value="NZ_BHZD01000001.1"/>
</dbReference>
<dbReference type="PROSITE" id="PS00012">
    <property type="entry name" value="PHOSPHOPANTETHEINE"/>
    <property type="match status" value="1"/>
</dbReference>
<evidence type="ECO:0000313" key="7">
    <source>
        <dbReference type="Proteomes" id="UP000286746"/>
    </source>
</evidence>
<dbReference type="SUPFAM" id="SSF52777">
    <property type="entry name" value="CoA-dependent acyltransferases"/>
    <property type="match status" value="2"/>
</dbReference>
<dbReference type="InterPro" id="IPR045851">
    <property type="entry name" value="AMP-bd_C_sf"/>
</dbReference>
<dbReference type="SUPFAM" id="SSF56801">
    <property type="entry name" value="Acetyl-CoA synthetase-like"/>
    <property type="match status" value="1"/>
</dbReference>
<feature type="region of interest" description="Disordered" evidence="4">
    <location>
        <begin position="475"/>
        <end position="498"/>
    </location>
</feature>
<dbReference type="InterPro" id="IPR001242">
    <property type="entry name" value="Condensation_dom"/>
</dbReference>
<dbReference type="GO" id="GO:0008610">
    <property type="term" value="P:lipid biosynthetic process"/>
    <property type="evidence" value="ECO:0007669"/>
    <property type="project" value="UniProtKB-ARBA"/>
</dbReference>
<feature type="domain" description="Carrier" evidence="5">
    <location>
        <begin position="582"/>
        <end position="656"/>
    </location>
</feature>
<feature type="compositionally biased region" description="Low complexity" evidence="4">
    <location>
        <begin position="481"/>
        <end position="495"/>
    </location>
</feature>
<name>A0A401WET4_STREY</name>
<keyword evidence="7" id="KW-1185">Reference proteome</keyword>
<dbReference type="Gene3D" id="3.30.300.30">
    <property type="match status" value="1"/>
</dbReference>
<dbReference type="Gene3D" id="3.30.559.10">
    <property type="entry name" value="Chloramphenicol acetyltransferase-like domain"/>
    <property type="match status" value="1"/>
</dbReference>
<dbReference type="SUPFAM" id="SSF51735">
    <property type="entry name" value="NAD(P)-binding Rossmann-fold domains"/>
    <property type="match status" value="1"/>
</dbReference>
<evidence type="ECO:0000313" key="6">
    <source>
        <dbReference type="EMBL" id="GCD47801.1"/>
    </source>
</evidence>
<reference evidence="6 7" key="1">
    <citation type="submission" date="2018-11" db="EMBL/GenBank/DDBJ databases">
        <title>Whole genome sequence of Streptomyces paromomycinus NBRC 15454(T).</title>
        <authorList>
            <person name="Komaki H."/>
            <person name="Tamura T."/>
        </authorList>
    </citation>
    <scope>NUCLEOTIDE SEQUENCE [LARGE SCALE GENOMIC DNA]</scope>
    <source>
        <strain evidence="6 7">NBRC 15454</strain>
    </source>
</reference>
<dbReference type="EMBL" id="BHZD01000001">
    <property type="protein sequence ID" value="GCD47801.1"/>
    <property type="molecule type" value="Genomic_DNA"/>
</dbReference>
<dbReference type="GO" id="GO:0003824">
    <property type="term" value="F:catalytic activity"/>
    <property type="evidence" value="ECO:0007669"/>
    <property type="project" value="InterPro"/>
</dbReference>
<dbReference type="InterPro" id="IPR001509">
    <property type="entry name" value="Epimerase_deHydtase"/>
</dbReference>
<proteinExistence type="predicted"/>
<dbReference type="Pfam" id="PF00550">
    <property type="entry name" value="PP-binding"/>
    <property type="match status" value="1"/>
</dbReference>
<dbReference type="Gene3D" id="1.10.1200.10">
    <property type="entry name" value="ACP-like"/>
    <property type="match status" value="1"/>
</dbReference>
<evidence type="ECO:0000256" key="2">
    <source>
        <dbReference type="ARBA" id="ARBA00022450"/>
    </source>
</evidence>
<dbReference type="InterPro" id="IPR006162">
    <property type="entry name" value="Ppantetheine_attach_site"/>
</dbReference>
<evidence type="ECO:0000259" key="5">
    <source>
        <dbReference type="PROSITE" id="PS50075"/>
    </source>
</evidence>
<feature type="compositionally biased region" description="Low complexity" evidence="4">
    <location>
        <begin position="24"/>
        <end position="36"/>
    </location>
</feature>
<keyword evidence="2" id="KW-0596">Phosphopantetheine</keyword>
<keyword evidence="3" id="KW-0597">Phosphoprotein</keyword>
<dbReference type="Gene3D" id="3.40.50.720">
    <property type="entry name" value="NAD(P)-binding Rossmann-like Domain"/>
    <property type="match status" value="1"/>
</dbReference>
<gene>
    <name evidence="6" type="ORF">GKJPGBOP_07595</name>
</gene>
<dbReference type="InterPro" id="IPR020806">
    <property type="entry name" value="PKS_PP-bd"/>
</dbReference>
<dbReference type="Pfam" id="PF01370">
    <property type="entry name" value="Epimerase"/>
    <property type="match status" value="1"/>
</dbReference>
<accession>A0A401WET4</accession>
<dbReference type="GO" id="GO:0044550">
    <property type="term" value="P:secondary metabolite biosynthetic process"/>
    <property type="evidence" value="ECO:0007669"/>
    <property type="project" value="TreeGrafter"/>
</dbReference>
<dbReference type="GO" id="GO:0043041">
    <property type="term" value="P:amino acid activation for nonribosomal peptide biosynthetic process"/>
    <property type="evidence" value="ECO:0007669"/>
    <property type="project" value="TreeGrafter"/>
</dbReference>
<dbReference type="InterPro" id="IPR009081">
    <property type="entry name" value="PP-bd_ACP"/>
</dbReference>
<dbReference type="InterPro" id="IPR036291">
    <property type="entry name" value="NAD(P)-bd_dom_sf"/>
</dbReference>
<dbReference type="InterPro" id="IPR023213">
    <property type="entry name" value="CAT-like_dom_sf"/>
</dbReference>
<dbReference type="GO" id="GO:0031177">
    <property type="term" value="F:phosphopantetheine binding"/>
    <property type="evidence" value="ECO:0007669"/>
    <property type="project" value="InterPro"/>
</dbReference>
<dbReference type="SUPFAM" id="SSF47336">
    <property type="entry name" value="ACP-like"/>
    <property type="match status" value="1"/>
</dbReference>
<dbReference type="PROSITE" id="PS50075">
    <property type="entry name" value="CARRIER"/>
    <property type="match status" value="1"/>
</dbReference>
<comment type="cofactor">
    <cofactor evidence="1">
        <name>pantetheine 4'-phosphate</name>
        <dbReference type="ChEBI" id="CHEBI:47942"/>
    </cofactor>
</comment>
<dbReference type="Pfam" id="PF00668">
    <property type="entry name" value="Condensation"/>
    <property type="match status" value="1"/>
</dbReference>
<sequence length="996" mass="104702">MTTAPDTAREAALLRIARQRQAAKRGSAAPEAAVGTEGAGGTTGPAPLSAAQRRMWLMDRLGGSGAAYHVPFAARVRGPFDPQALGRALTALVRRHAVLRTRYGQRDGEPYQEALDAAPVPVEVVAADGDVAELLREAAARPFDLASGPVLRALAVRHAAEDHTVLLTLHHIAIDGGSLAIVARELGALYGAALDGDDALAGELPGTLAVPAPQYADYARREHAAVDALENGLEFWLGRLAGARPVPLPAPAADSGAPARRGQAALLAEPLPPAVLKGLRAVGREHRSTLFTVALAAAYAALLEQTGRTDLVLGCAGSHRDRAEVRELVGLCVNTLPVRVDARSTGTFGDLLDRVRDALLEAQQHRDVPFDLIVERLGAAARGADGHPLVDVTADVLRAPAALELPGLVSEPVEVDLETAKFGLGFYVEEDRSDGAPPRCLVQYDRARLDERTARRLLRGFAGLLTAVAADPNHPLARPQSASGAPDSAAPAHPAEQCLRDRPEVAEVFLLETDGRPPLAYVVPSRTGSLDPMGLRAALRTRLAPELVPAAVTVLDVLPRTADGAVDRGRLPGAPAAAAPADTSGVRGQAVLDAFTEQLGRRPAPDDDFFLLGGHSLLAVQLADRLRERLGLPLTGLDVMEHRSPRAIAALLDRRGEERAAALAAVRSAARPADTPSRDARPAAARTGTVLVTGATGGVGAFVLRELAARGRPVRALVRPESAHLLAADGVEVREGDLGDPDSLRSAAAGADAVIHAACTFTSPEVDLAAMRAALDGWRRGTFVFVSSVDAYGQPPVTEVTEETAPAGPFTAYGRAKLDCERMLLEAAGTGGRGAAAVVRVPIVWGPHARLRDQLRWGATGQFFQAARNGEPIELPARERGWYGAPWVHGAALARALVSCVERPGGGVVNAVGGHVDWRDFAAELIRLLSSSSEIHATHAGPGADTEAERGTGAAAGPDFLLQHRRRYRPARTLADELTERPGEDWRSVLAAMLEV</sequence>
<evidence type="ECO:0000256" key="1">
    <source>
        <dbReference type="ARBA" id="ARBA00001957"/>
    </source>
</evidence>
<dbReference type="GO" id="GO:0005829">
    <property type="term" value="C:cytosol"/>
    <property type="evidence" value="ECO:0007669"/>
    <property type="project" value="TreeGrafter"/>
</dbReference>
<evidence type="ECO:0000256" key="3">
    <source>
        <dbReference type="ARBA" id="ARBA00022553"/>
    </source>
</evidence>
<protein>
    <submittedName>
        <fullName evidence="6">Non-ribosomal peptide synthetase</fullName>
    </submittedName>
</protein>
<dbReference type="PANTHER" id="PTHR45527:SF1">
    <property type="entry name" value="FATTY ACID SYNTHASE"/>
    <property type="match status" value="1"/>
</dbReference>
<dbReference type="CDD" id="cd19531">
    <property type="entry name" value="LCL_NRPS-like"/>
    <property type="match status" value="1"/>
</dbReference>
<dbReference type="PANTHER" id="PTHR45527">
    <property type="entry name" value="NONRIBOSOMAL PEPTIDE SYNTHETASE"/>
    <property type="match status" value="1"/>
</dbReference>
<evidence type="ECO:0000256" key="4">
    <source>
        <dbReference type="SAM" id="MobiDB-lite"/>
    </source>
</evidence>